<protein>
    <submittedName>
        <fullName evidence="1">Uncharacterized protein</fullName>
    </submittedName>
</protein>
<dbReference type="EMBL" id="MF156714">
    <property type="protein sequence ID" value="ASU04624.1"/>
    <property type="molecule type" value="Genomic_DNA"/>
</dbReference>
<keyword evidence="1" id="KW-0614">Plasmid</keyword>
<evidence type="ECO:0000313" key="1">
    <source>
        <dbReference type="EMBL" id="ASU04624.1"/>
    </source>
</evidence>
<proteinExistence type="predicted"/>
<sequence length="44" mass="4910">MGRVCNNEYTSKAKAALPDNDSLMMFLTISSFSLKDRFSICTSD</sequence>
<accession>A0A223LKT0</accession>
<name>A0A223LKT0_ECOLX</name>
<organism evidence="1">
    <name type="scientific">Escherichia coli</name>
    <dbReference type="NCBI Taxonomy" id="562"/>
    <lineage>
        <taxon>Bacteria</taxon>
        <taxon>Pseudomonadati</taxon>
        <taxon>Pseudomonadota</taxon>
        <taxon>Gammaproteobacteria</taxon>
        <taxon>Enterobacterales</taxon>
        <taxon>Enterobacteriaceae</taxon>
        <taxon>Escherichia</taxon>
    </lineage>
</organism>
<dbReference type="AlphaFoldDB" id="A0A223LKT0"/>
<reference evidence="1" key="1">
    <citation type="submission" date="2017-05" db="EMBL/GenBank/DDBJ databases">
        <title>Complete sequence of p61806-dfrA.</title>
        <authorList>
            <person name="Li P."/>
            <person name="Feng J."/>
            <person name="Zeng L."/>
            <person name="Jiang X."/>
            <person name="Zhan Z."/>
            <person name="Luo W."/>
            <person name="Wang J."/>
            <person name="Zhou D."/>
        </authorList>
    </citation>
    <scope>NUCLEOTIDE SEQUENCE</scope>
    <source>
        <strain evidence="1">15061806</strain>
        <plasmid evidence="1">p61806-dfrA</plasmid>
    </source>
</reference>
<geneLocation type="plasmid" evidence="1">
    <name>p61806-dfrA</name>
</geneLocation>